<dbReference type="Proteomes" id="UP000324800">
    <property type="component" value="Unassembled WGS sequence"/>
</dbReference>
<reference evidence="1 2" key="1">
    <citation type="submission" date="2019-03" db="EMBL/GenBank/DDBJ databases">
        <title>Single cell metagenomics reveals metabolic interactions within the superorganism composed of flagellate Streblomastix strix and complex community of Bacteroidetes bacteria on its surface.</title>
        <authorList>
            <person name="Treitli S.C."/>
            <person name="Kolisko M."/>
            <person name="Husnik F."/>
            <person name="Keeling P."/>
            <person name="Hampl V."/>
        </authorList>
    </citation>
    <scope>NUCLEOTIDE SEQUENCE [LARGE SCALE GENOMIC DNA]</scope>
    <source>
        <strain evidence="1">ST1C</strain>
    </source>
</reference>
<proteinExistence type="predicted"/>
<gene>
    <name evidence="1" type="ORF">EZS28_026351</name>
</gene>
<organism evidence="1 2">
    <name type="scientific">Streblomastix strix</name>
    <dbReference type="NCBI Taxonomy" id="222440"/>
    <lineage>
        <taxon>Eukaryota</taxon>
        <taxon>Metamonada</taxon>
        <taxon>Preaxostyla</taxon>
        <taxon>Oxymonadida</taxon>
        <taxon>Streblomastigidae</taxon>
        <taxon>Streblomastix</taxon>
    </lineage>
</organism>
<accession>A0A5J4V6S7</accession>
<evidence type="ECO:0000313" key="1">
    <source>
        <dbReference type="EMBL" id="KAA6378123.1"/>
    </source>
</evidence>
<protein>
    <submittedName>
        <fullName evidence="1">Uncharacterized protein</fullName>
    </submittedName>
</protein>
<sequence length="118" mass="13006">MGVDCKDVDYEEEVVVCVDRIEEDGESCVERLDCIVLDEGSVLKEVSVPSDDDCISGLLSETTGLKIDEFYHHLPYLQLYHISGSAVTSMIKIKTNSVLGSCSYSTLLCSYCSLDCSF</sequence>
<name>A0A5J4V6S7_9EUKA</name>
<dbReference type="EMBL" id="SNRW01009358">
    <property type="protein sequence ID" value="KAA6378123.1"/>
    <property type="molecule type" value="Genomic_DNA"/>
</dbReference>
<comment type="caution">
    <text evidence="1">The sequence shown here is derived from an EMBL/GenBank/DDBJ whole genome shotgun (WGS) entry which is preliminary data.</text>
</comment>
<dbReference type="AlphaFoldDB" id="A0A5J4V6S7"/>
<evidence type="ECO:0000313" key="2">
    <source>
        <dbReference type="Proteomes" id="UP000324800"/>
    </source>
</evidence>